<dbReference type="RefSeq" id="XP_018295713.1">
    <property type="nucleotide sequence ID" value="XM_018435034.1"/>
</dbReference>
<dbReference type="PROSITE" id="PS50002">
    <property type="entry name" value="SH3"/>
    <property type="match status" value="1"/>
</dbReference>
<dbReference type="PRINTS" id="PR00452">
    <property type="entry name" value="SH3DOMAIN"/>
</dbReference>
<dbReference type="GO" id="GO:1990528">
    <property type="term" value="C:Rvs161p-Rvs167p complex"/>
    <property type="evidence" value="ECO:0007669"/>
    <property type="project" value="TreeGrafter"/>
</dbReference>
<dbReference type="SMART" id="SM00326">
    <property type="entry name" value="SH3"/>
    <property type="match status" value="1"/>
</dbReference>
<dbReference type="InterPro" id="IPR036028">
    <property type="entry name" value="SH3-like_dom_sf"/>
</dbReference>
<dbReference type="Pfam" id="PF00018">
    <property type="entry name" value="SH3_1"/>
    <property type="match status" value="1"/>
</dbReference>
<dbReference type="FunFam" id="2.30.30.40:FF:000100">
    <property type="entry name" value="SH3 domain-containing YSC84-like protein 1"/>
    <property type="match status" value="1"/>
</dbReference>
<dbReference type="SUPFAM" id="SSF50044">
    <property type="entry name" value="SH3-domain"/>
    <property type="match status" value="1"/>
</dbReference>
<dbReference type="Gene3D" id="2.30.30.40">
    <property type="entry name" value="SH3 Domains"/>
    <property type="match status" value="1"/>
</dbReference>
<accession>A0A162USS1</accession>
<dbReference type="AlphaFoldDB" id="A0A162USS1"/>
<reference evidence="6" key="1">
    <citation type="submission" date="2015-06" db="EMBL/GenBank/DDBJ databases">
        <title>Expansion of signal transduction pathways in fungi by whole-genome duplication.</title>
        <authorList>
            <consortium name="DOE Joint Genome Institute"/>
            <person name="Corrochano L.M."/>
            <person name="Kuo A."/>
            <person name="Marcet-Houben M."/>
            <person name="Polaino S."/>
            <person name="Salamov A."/>
            <person name="Villalobos J.M."/>
            <person name="Alvarez M.I."/>
            <person name="Avalos J."/>
            <person name="Benito E.P."/>
            <person name="Benoit I."/>
            <person name="Burger G."/>
            <person name="Camino L.P."/>
            <person name="Canovas D."/>
            <person name="Cerda-Olmedo E."/>
            <person name="Cheng J.-F."/>
            <person name="Dominguez A."/>
            <person name="Elias M."/>
            <person name="Eslava A.P."/>
            <person name="Glaser F."/>
            <person name="Grimwood J."/>
            <person name="Gutierrez G."/>
            <person name="Heitman J."/>
            <person name="Henrissat B."/>
            <person name="Iturriaga E.A."/>
            <person name="Lang B.F."/>
            <person name="Lavin J.L."/>
            <person name="Lee S."/>
            <person name="Li W."/>
            <person name="Lindquist E."/>
            <person name="Lopez-Garcia S."/>
            <person name="Luque E.M."/>
            <person name="Marcos A.T."/>
            <person name="Martin J."/>
            <person name="McCluskey K."/>
            <person name="Medina H.R."/>
            <person name="Miralles-Duran A."/>
            <person name="Miyazaki A."/>
            <person name="Munoz-Torres E."/>
            <person name="Oguiza J.A."/>
            <person name="Ohm R."/>
            <person name="Olmedo M."/>
            <person name="Orejas M."/>
            <person name="Ortiz-Castellanos L."/>
            <person name="Pisabarro A.G."/>
            <person name="Rodriguez-Romero J."/>
            <person name="Ruiz-Herrera J."/>
            <person name="Ruiz-Vazquez R."/>
            <person name="Sanz C."/>
            <person name="Schackwitz W."/>
            <person name="Schmutz J."/>
            <person name="Shahriari M."/>
            <person name="Shelest E."/>
            <person name="Silva-Franco F."/>
            <person name="Soanes D."/>
            <person name="Syed K."/>
            <person name="Tagua V.G."/>
            <person name="Talbot N.J."/>
            <person name="Thon M."/>
            <person name="De vries R.P."/>
            <person name="Wiebenga A."/>
            <person name="Yadav J.S."/>
            <person name="Braun E.L."/>
            <person name="Baker S."/>
            <person name="Garre V."/>
            <person name="Horwitz B."/>
            <person name="Torres-Martinez S."/>
            <person name="Idnurm A."/>
            <person name="Herrera-Estrella A."/>
            <person name="Gabaldon T."/>
            <person name="Grigoriev I.V."/>
        </authorList>
    </citation>
    <scope>NUCLEOTIDE SEQUENCE [LARGE SCALE GENOMIC DNA]</scope>
    <source>
        <strain evidence="6">NRRL 1555(-)</strain>
    </source>
</reference>
<evidence type="ECO:0008006" key="7">
    <source>
        <dbReference type="Google" id="ProtNLM"/>
    </source>
</evidence>
<dbReference type="InParanoid" id="A0A162USS1"/>
<evidence type="ECO:0000313" key="5">
    <source>
        <dbReference type="EMBL" id="OAD77673.1"/>
    </source>
</evidence>
<dbReference type="PANTHER" id="PTHR47174:SF1">
    <property type="entry name" value="REDUCED VIABILITY UPON STARVATION PROTEIN 167"/>
    <property type="match status" value="1"/>
</dbReference>
<feature type="domain" description="BAR" evidence="4">
    <location>
        <begin position="16"/>
        <end position="268"/>
    </location>
</feature>
<dbReference type="SUPFAM" id="SSF103657">
    <property type="entry name" value="BAR/IMD domain-like"/>
    <property type="match status" value="1"/>
</dbReference>
<dbReference type="FunCoup" id="A0A162USS1">
    <property type="interactions" value="117"/>
</dbReference>
<dbReference type="PANTHER" id="PTHR47174">
    <property type="entry name" value="BRIDGING INTEGRATOR 3"/>
    <property type="match status" value="1"/>
</dbReference>
<gene>
    <name evidence="5" type="ORF">PHYBLDRAFT_164571</name>
</gene>
<evidence type="ECO:0000256" key="1">
    <source>
        <dbReference type="ARBA" id="ARBA00022443"/>
    </source>
</evidence>
<proteinExistence type="predicted"/>
<evidence type="ECO:0000313" key="6">
    <source>
        <dbReference type="Proteomes" id="UP000077315"/>
    </source>
</evidence>
<dbReference type="InterPro" id="IPR001452">
    <property type="entry name" value="SH3_domain"/>
</dbReference>
<dbReference type="GO" id="GO:0097320">
    <property type="term" value="P:plasma membrane tubulation"/>
    <property type="evidence" value="ECO:0007669"/>
    <property type="project" value="TreeGrafter"/>
</dbReference>
<dbReference type="EMBL" id="KV440974">
    <property type="protein sequence ID" value="OAD77673.1"/>
    <property type="molecule type" value="Genomic_DNA"/>
</dbReference>
<protein>
    <recommendedName>
        <fullName evidence="7">SH3 domain-containing protein</fullName>
    </recommendedName>
</protein>
<dbReference type="InterPro" id="IPR027267">
    <property type="entry name" value="AH/BAR_dom_sf"/>
</dbReference>
<evidence type="ECO:0000259" key="3">
    <source>
        <dbReference type="PROSITE" id="PS50002"/>
    </source>
</evidence>
<evidence type="ECO:0000256" key="2">
    <source>
        <dbReference type="PROSITE-ProRule" id="PRU00192"/>
    </source>
</evidence>
<dbReference type="GO" id="GO:0051666">
    <property type="term" value="P:actin cortical patch localization"/>
    <property type="evidence" value="ECO:0007669"/>
    <property type="project" value="InterPro"/>
</dbReference>
<dbReference type="InterPro" id="IPR004148">
    <property type="entry name" value="BAR_dom"/>
</dbReference>
<dbReference type="Gene3D" id="1.20.1270.60">
    <property type="entry name" value="Arfaptin homology (AH) domain/BAR domain"/>
    <property type="match status" value="1"/>
</dbReference>
<dbReference type="VEuPathDB" id="FungiDB:PHYBLDRAFT_164571"/>
<dbReference type="Proteomes" id="UP000077315">
    <property type="component" value="Unassembled WGS sequence"/>
</dbReference>
<dbReference type="GeneID" id="28995940"/>
<evidence type="ECO:0000259" key="4">
    <source>
        <dbReference type="PROSITE" id="PS51021"/>
    </source>
</evidence>
<dbReference type="GO" id="GO:0015629">
    <property type="term" value="C:actin cytoskeleton"/>
    <property type="evidence" value="ECO:0007669"/>
    <property type="project" value="TreeGrafter"/>
</dbReference>
<dbReference type="GO" id="GO:0031097">
    <property type="term" value="C:medial cortex"/>
    <property type="evidence" value="ECO:0007669"/>
    <property type="project" value="TreeGrafter"/>
</dbReference>
<dbReference type="InterPro" id="IPR046982">
    <property type="entry name" value="BIN3/RVS161-like"/>
</dbReference>
<dbReference type="GO" id="GO:0008289">
    <property type="term" value="F:lipid binding"/>
    <property type="evidence" value="ECO:0007669"/>
    <property type="project" value="TreeGrafter"/>
</dbReference>
<dbReference type="PROSITE" id="PS51021">
    <property type="entry name" value="BAR"/>
    <property type="match status" value="1"/>
</dbReference>
<dbReference type="Pfam" id="PF03114">
    <property type="entry name" value="BAR"/>
    <property type="match status" value="1"/>
</dbReference>
<dbReference type="SMART" id="SM00721">
    <property type="entry name" value="BAR"/>
    <property type="match status" value="1"/>
</dbReference>
<dbReference type="GO" id="GO:0006897">
    <property type="term" value="P:endocytosis"/>
    <property type="evidence" value="ECO:0007669"/>
    <property type="project" value="InterPro"/>
</dbReference>
<organism evidence="5 6">
    <name type="scientific">Phycomyces blakesleeanus (strain ATCC 8743b / DSM 1359 / FGSC 10004 / NBRC 33097 / NRRL 1555)</name>
    <dbReference type="NCBI Taxonomy" id="763407"/>
    <lineage>
        <taxon>Eukaryota</taxon>
        <taxon>Fungi</taxon>
        <taxon>Fungi incertae sedis</taxon>
        <taxon>Mucoromycota</taxon>
        <taxon>Mucoromycotina</taxon>
        <taxon>Mucoromycetes</taxon>
        <taxon>Mucorales</taxon>
        <taxon>Phycomycetaceae</taxon>
        <taxon>Phycomyces</taxon>
    </lineage>
</organism>
<sequence>MLNIMGLTKAINRLPHQILSKKTDATKDVEYNAMEKKFNDFVKVIGVLQADAQSFRDGVSALLMYQAQMAAYLALIYSAQLGIEVPEGTIQRRFQPPPAGASQAVNDLEAAMSYCRDEILPQLDDIDRDVIRPALELQVVVKTIQKSMVKRNHKLLDYDRHRTSHARLQAKNTKSFNEEKQLLKLESQLAAATADYEYLNNLLKTQLPQFFYLKTKFIEPVIGRFYDLQCKIYGMIYARHHEVITANSQHFMTNAMPIVDGFNWRQAQHDMRAEYENLDLLKAGGKAWLSASGGSTNSKLSLQERANLKQMERMSVVGAASVSSGPGTMISGADNGTVTLAKPHLLDPVGQVDDYSAGLYSLTLVDNNNNDNSKDNEDDCPPMQPPSPVLDYHPSIITAPIMTSVPGGMVDTKEVGSQHVIALYDYEAQAQGDLSFQKDDLIQVISRTSNANDWWTGHLRGVTGIFPGNYVRDN</sequence>
<keyword evidence="6" id="KW-1185">Reference proteome</keyword>
<keyword evidence="1 2" id="KW-0728">SH3 domain</keyword>
<name>A0A162USS1_PHYB8</name>
<feature type="domain" description="SH3" evidence="3">
    <location>
        <begin position="415"/>
        <end position="474"/>
    </location>
</feature>
<dbReference type="STRING" id="763407.A0A162USS1"/>
<dbReference type="OrthoDB" id="443981at2759"/>
<dbReference type="GO" id="GO:0043332">
    <property type="term" value="C:mating projection tip"/>
    <property type="evidence" value="ECO:0007669"/>
    <property type="project" value="TreeGrafter"/>
</dbReference>